<dbReference type="Gene3D" id="3.30.930.10">
    <property type="entry name" value="Bira Bifunctional Protein, Domain 2"/>
    <property type="match status" value="1"/>
</dbReference>
<proteinExistence type="predicted"/>
<dbReference type="Gene3D" id="3.50.40.10">
    <property type="entry name" value="Phenylalanyl-trna Synthetase, Chain B, domain 3"/>
    <property type="match status" value="1"/>
</dbReference>
<dbReference type="PANTHER" id="PTHR10947">
    <property type="entry name" value="PHENYLALANYL-TRNA SYNTHETASE BETA CHAIN AND LEUCINE-RICH REPEAT-CONTAINING PROTEIN 47"/>
    <property type="match status" value="1"/>
</dbReference>
<evidence type="ECO:0000259" key="10">
    <source>
        <dbReference type="PROSITE" id="PS51447"/>
    </source>
</evidence>
<dbReference type="GO" id="GO:0005524">
    <property type="term" value="F:ATP binding"/>
    <property type="evidence" value="ECO:0007669"/>
    <property type="project" value="UniProtKB-KW"/>
</dbReference>
<dbReference type="Gene3D" id="3.30.56.10">
    <property type="match status" value="1"/>
</dbReference>
<dbReference type="InterPro" id="IPR045060">
    <property type="entry name" value="Phe-tRNA-ligase_IIc_bsu"/>
</dbReference>
<sequence>RKKGEKIKALDEKIYKLERDILLIADEKGAIGIAGIKGGQSTAIDSKTKNIIIETANFDRRIIRRGSKKMKLRTDASWRFENGIDPNLIDFTQERVVSLIQEIGGGRIAKGMIDLYPKKVFSKKIKLDLDYVDKLLGVKIPKQKVIKILKSLDLKIVNCKLKILNVEIPTFRLDISIPEDLIEEIGRIFGYQNIPSVFPQTILIPPERNDEILWTRNCRNILKERRFSEVYNYSFISEKDKGIFGWQDEELLEVLNPMSIFNKYMRPSLIPNLLKNIKENLKNFDEIKIFELGKTFVSRQNTKGKKQGFLERNMLSGILTKKDIKDEGFYELKGVVDSLLNKLGISNIWYDDYKATPEESHLSLWHPKKCAEIKIDNQEVGFLGQIYPKISEDLGVKEKVFVFDFNFERLIKLVSEEHEYQPISSQPMAIRDLAVLVPRGTKVVEVLNKINRAGGKLVQDVDLFDIYSGEEISQGKENFAFHIIYQAE</sequence>
<feature type="non-terminal residue" evidence="12">
    <location>
        <position position="488"/>
    </location>
</feature>
<evidence type="ECO:0000259" key="11">
    <source>
        <dbReference type="PROSITE" id="PS51483"/>
    </source>
</evidence>
<feature type="non-terminal residue" evidence="12">
    <location>
        <position position="1"/>
    </location>
</feature>
<organism evidence="12">
    <name type="scientific">marine sediment metagenome</name>
    <dbReference type="NCBI Taxonomy" id="412755"/>
    <lineage>
        <taxon>unclassified sequences</taxon>
        <taxon>metagenomes</taxon>
        <taxon>ecological metagenomes</taxon>
    </lineage>
</organism>
<keyword evidence="3" id="KW-0436">Ligase</keyword>
<feature type="domain" description="FDX-ACB" evidence="10">
    <location>
        <begin position="424"/>
        <end position="488"/>
    </location>
</feature>
<evidence type="ECO:0000313" key="12">
    <source>
        <dbReference type="EMBL" id="GAI87646.1"/>
    </source>
</evidence>
<dbReference type="SUPFAM" id="SSF46955">
    <property type="entry name" value="Putative DNA-binding domain"/>
    <property type="match status" value="1"/>
</dbReference>
<keyword evidence="4" id="KW-0479">Metal-binding</keyword>
<feature type="domain" description="B5" evidence="11">
    <location>
        <begin position="120"/>
        <end position="196"/>
    </location>
</feature>
<comment type="cofactor">
    <cofactor evidence="1">
        <name>Mg(2+)</name>
        <dbReference type="ChEBI" id="CHEBI:18420"/>
    </cofactor>
</comment>
<keyword evidence="8" id="KW-0648">Protein biosynthesis</keyword>
<name>X1T8E2_9ZZZZ</name>
<dbReference type="GO" id="GO:0000287">
    <property type="term" value="F:magnesium ion binding"/>
    <property type="evidence" value="ECO:0007669"/>
    <property type="project" value="InterPro"/>
</dbReference>
<keyword evidence="6" id="KW-0067">ATP-binding</keyword>
<dbReference type="Pfam" id="PF03484">
    <property type="entry name" value="B5"/>
    <property type="match status" value="1"/>
</dbReference>
<dbReference type="SUPFAM" id="SSF55681">
    <property type="entry name" value="Class II aaRS and biotin synthetases"/>
    <property type="match status" value="1"/>
</dbReference>
<dbReference type="InterPro" id="IPR036690">
    <property type="entry name" value="Fdx_antiC-bd_sf"/>
</dbReference>
<dbReference type="InterPro" id="IPR005146">
    <property type="entry name" value="B3/B4_tRNA-bd"/>
</dbReference>
<dbReference type="PANTHER" id="PTHR10947:SF0">
    <property type="entry name" value="PHENYLALANINE--TRNA LIGASE BETA SUBUNIT"/>
    <property type="match status" value="1"/>
</dbReference>
<dbReference type="InterPro" id="IPR005147">
    <property type="entry name" value="tRNA_synthase_B5-dom"/>
</dbReference>
<evidence type="ECO:0000256" key="8">
    <source>
        <dbReference type="ARBA" id="ARBA00022917"/>
    </source>
</evidence>
<dbReference type="InterPro" id="IPR020825">
    <property type="entry name" value="Phe-tRNA_synthase-like_B3/B4"/>
</dbReference>
<dbReference type="Pfam" id="PF03483">
    <property type="entry name" value="B3_4"/>
    <property type="match status" value="1"/>
</dbReference>
<evidence type="ECO:0000256" key="2">
    <source>
        <dbReference type="ARBA" id="ARBA00012814"/>
    </source>
</evidence>
<evidence type="ECO:0000256" key="5">
    <source>
        <dbReference type="ARBA" id="ARBA00022741"/>
    </source>
</evidence>
<evidence type="ECO:0000256" key="9">
    <source>
        <dbReference type="ARBA" id="ARBA00023146"/>
    </source>
</evidence>
<dbReference type="Pfam" id="PF03147">
    <property type="entry name" value="FDX-ACB"/>
    <property type="match status" value="1"/>
</dbReference>
<evidence type="ECO:0000256" key="4">
    <source>
        <dbReference type="ARBA" id="ARBA00022723"/>
    </source>
</evidence>
<evidence type="ECO:0000256" key="3">
    <source>
        <dbReference type="ARBA" id="ARBA00022598"/>
    </source>
</evidence>
<evidence type="ECO:0000256" key="1">
    <source>
        <dbReference type="ARBA" id="ARBA00001946"/>
    </source>
</evidence>
<dbReference type="SMART" id="SM00873">
    <property type="entry name" value="B3_4"/>
    <property type="match status" value="1"/>
</dbReference>
<dbReference type="InterPro" id="IPR005121">
    <property type="entry name" value="Fdx_antiC-bd"/>
</dbReference>
<dbReference type="CDD" id="cd00769">
    <property type="entry name" value="PheRS_beta_core"/>
    <property type="match status" value="1"/>
</dbReference>
<dbReference type="InterPro" id="IPR045864">
    <property type="entry name" value="aa-tRNA-synth_II/BPL/LPL"/>
</dbReference>
<dbReference type="SMART" id="SM00874">
    <property type="entry name" value="B5"/>
    <property type="match status" value="1"/>
</dbReference>
<dbReference type="InterPro" id="IPR009061">
    <property type="entry name" value="DNA-bd_dom_put_sf"/>
</dbReference>
<dbReference type="Gene3D" id="3.30.70.380">
    <property type="entry name" value="Ferrodoxin-fold anticodon-binding domain"/>
    <property type="match status" value="1"/>
</dbReference>
<dbReference type="GO" id="GO:0003723">
    <property type="term" value="F:RNA binding"/>
    <property type="evidence" value="ECO:0007669"/>
    <property type="project" value="InterPro"/>
</dbReference>
<evidence type="ECO:0000256" key="7">
    <source>
        <dbReference type="ARBA" id="ARBA00022842"/>
    </source>
</evidence>
<dbReference type="GO" id="GO:0004826">
    <property type="term" value="F:phenylalanine-tRNA ligase activity"/>
    <property type="evidence" value="ECO:0007669"/>
    <property type="project" value="UniProtKB-EC"/>
</dbReference>
<dbReference type="PROSITE" id="PS51483">
    <property type="entry name" value="B5"/>
    <property type="match status" value="1"/>
</dbReference>
<keyword evidence="7" id="KW-0460">Magnesium</keyword>
<dbReference type="PROSITE" id="PS51447">
    <property type="entry name" value="FDX_ACB"/>
    <property type="match status" value="1"/>
</dbReference>
<dbReference type="SUPFAM" id="SSF54991">
    <property type="entry name" value="Anticodon-binding domain of PheRS"/>
    <property type="match status" value="1"/>
</dbReference>
<accession>X1T8E2</accession>
<dbReference type="SUPFAM" id="SSF56037">
    <property type="entry name" value="PheT/TilS domain"/>
    <property type="match status" value="1"/>
</dbReference>
<dbReference type="SMART" id="SM00896">
    <property type="entry name" value="FDX-ACB"/>
    <property type="match status" value="1"/>
</dbReference>
<keyword evidence="5" id="KW-0547">Nucleotide-binding</keyword>
<comment type="caution">
    <text evidence="12">The sequence shown here is derived from an EMBL/GenBank/DDBJ whole genome shotgun (WGS) entry which is preliminary data.</text>
</comment>
<dbReference type="GO" id="GO:0006432">
    <property type="term" value="P:phenylalanyl-tRNA aminoacylation"/>
    <property type="evidence" value="ECO:0007669"/>
    <property type="project" value="InterPro"/>
</dbReference>
<protein>
    <recommendedName>
        <fullName evidence="2">phenylalanine--tRNA ligase</fullName>
        <ecNumber evidence="2">6.1.1.20</ecNumber>
    </recommendedName>
</protein>
<keyword evidence="9" id="KW-0030">Aminoacyl-tRNA synthetase</keyword>
<evidence type="ECO:0000256" key="6">
    <source>
        <dbReference type="ARBA" id="ARBA00022840"/>
    </source>
</evidence>
<dbReference type="AlphaFoldDB" id="X1T8E2"/>
<dbReference type="EC" id="6.1.1.20" evidence="2"/>
<dbReference type="GO" id="GO:0009328">
    <property type="term" value="C:phenylalanine-tRNA ligase complex"/>
    <property type="evidence" value="ECO:0007669"/>
    <property type="project" value="TreeGrafter"/>
</dbReference>
<reference evidence="12" key="1">
    <citation type="journal article" date="2014" name="Front. Microbiol.">
        <title>High frequency of phylogenetically diverse reductive dehalogenase-homologous genes in deep subseafloor sedimentary metagenomes.</title>
        <authorList>
            <person name="Kawai M."/>
            <person name="Futagami T."/>
            <person name="Toyoda A."/>
            <person name="Takaki Y."/>
            <person name="Nishi S."/>
            <person name="Hori S."/>
            <person name="Arai W."/>
            <person name="Tsubouchi T."/>
            <person name="Morono Y."/>
            <person name="Uchiyama I."/>
            <person name="Ito T."/>
            <person name="Fujiyama A."/>
            <person name="Inagaki F."/>
            <person name="Takami H."/>
        </authorList>
    </citation>
    <scope>NUCLEOTIDE SEQUENCE</scope>
    <source>
        <strain evidence="12">Expedition CK06-06</strain>
    </source>
</reference>
<dbReference type="EMBL" id="BARW01006290">
    <property type="protein sequence ID" value="GAI87646.1"/>
    <property type="molecule type" value="Genomic_DNA"/>
</dbReference>
<gene>
    <name evidence="12" type="ORF">S12H4_13211</name>
</gene>
<dbReference type="Pfam" id="PF17759">
    <property type="entry name" value="tRNA_synthFbeta"/>
    <property type="match status" value="1"/>
</dbReference>
<dbReference type="InterPro" id="IPR041616">
    <property type="entry name" value="PheRS_beta_core"/>
</dbReference>